<keyword evidence="5 7" id="KW-0472">Membrane</keyword>
<dbReference type="Proteomes" id="UP000053664">
    <property type="component" value="Unassembled WGS sequence"/>
</dbReference>
<dbReference type="OrthoDB" id="2802411at2759"/>
<dbReference type="InterPro" id="IPR000612">
    <property type="entry name" value="PMP3"/>
</dbReference>
<feature type="transmembrane region" description="Helical" evidence="7">
    <location>
        <begin position="31"/>
        <end position="54"/>
    </location>
</feature>
<dbReference type="AlphaFoldDB" id="A0A061H7C7"/>
<dbReference type="EMBL" id="KE361633">
    <property type="protein sequence ID" value="EPQ28817.1"/>
    <property type="molecule type" value="Genomic_DNA"/>
</dbReference>
<reference evidence="8 9" key="1">
    <citation type="journal article" date="2013" name="Plant Cell">
        <title>The transition from a phytopathogenic smut ancestor to an anamorphic biocontrol agent deciphered by comparative whole-genome analysis.</title>
        <authorList>
            <person name="Lefebvre F."/>
            <person name="Joly D.L."/>
            <person name="Labbe C."/>
            <person name="Teichmann B."/>
            <person name="Linning R."/>
            <person name="Belzile F."/>
            <person name="Bakkeren G."/>
            <person name="Belanger R.R."/>
        </authorList>
    </citation>
    <scope>NUCLEOTIDE SEQUENCE [LARGE SCALE GENOMIC DNA]</scope>
    <source>
        <strain evidence="8 9">PF-1</strain>
    </source>
</reference>
<dbReference type="HOGENOM" id="CLU_107649_0_3_1"/>
<accession>A0A061H7C7</accession>
<evidence type="ECO:0008006" key="10">
    <source>
        <dbReference type="Google" id="ProtNLM"/>
    </source>
</evidence>
<dbReference type="Pfam" id="PF01679">
    <property type="entry name" value="Pmp3"/>
    <property type="match status" value="1"/>
</dbReference>
<name>A0A061H7C7_9BASI</name>
<dbReference type="GeneID" id="19317728"/>
<keyword evidence="3 7" id="KW-0812">Transmembrane</keyword>
<dbReference type="PANTHER" id="PTHR21659:SF40">
    <property type="entry name" value="PHOSPHATIDYLSERINE DECARBOXYLASE"/>
    <property type="match status" value="1"/>
</dbReference>
<dbReference type="GO" id="GO:0016020">
    <property type="term" value="C:membrane"/>
    <property type="evidence" value="ECO:0007669"/>
    <property type="project" value="UniProtKB-SubCell"/>
</dbReference>
<feature type="region of interest" description="Disordered" evidence="6">
    <location>
        <begin position="81"/>
        <end position="104"/>
    </location>
</feature>
<evidence type="ECO:0000256" key="4">
    <source>
        <dbReference type="ARBA" id="ARBA00022989"/>
    </source>
</evidence>
<sequence length="104" mass="11390">MVEASDIILILLAIFFPPAAVAFLTGCSCDLIINILLTILGVLPGTIHAFWLIFKKMRAEERYGQGGIKYTGNGEWVPTDHVQQGPYYPHGGPPPPQYGATNNY</sequence>
<evidence type="ECO:0000256" key="2">
    <source>
        <dbReference type="ARBA" id="ARBA00009530"/>
    </source>
</evidence>
<comment type="similarity">
    <text evidence="2">Belongs to the UPF0057 (PMP3) family.</text>
</comment>
<feature type="transmembrane region" description="Helical" evidence="7">
    <location>
        <begin position="7"/>
        <end position="25"/>
    </location>
</feature>
<evidence type="ECO:0000313" key="9">
    <source>
        <dbReference type="Proteomes" id="UP000053664"/>
    </source>
</evidence>
<dbReference type="KEGG" id="pfp:PFL1_03620"/>
<comment type="subcellular location">
    <subcellularLocation>
        <location evidence="1">Membrane</location>
    </subcellularLocation>
</comment>
<dbReference type="eggNOG" id="KOG1773">
    <property type="taxonomic scope" value="Eukaryota"/>
</dbReference>
<evidence type="ECO:0000256" key="5">
    <source>
        <dbReference type="ARBA" id="ARBA00023136"/>
    </source>
</evidence>
<evidence type="ECO:0000256" key="7">
    <source>
        <dbReference type="SAM" id="Phobius"/>
    </source>
</evidence>
<evidence type="ECO:0000313" key="8">
    <source>
        <dbReference type="EMBL" id="EPQ28817.1"/>
    </source>
</evidence>
<dbReference type="RefSeq" id="XP_007879330.1">
    <property type="nucleotide sequence ID" value="XM_007881139.1"/>
</dbReference>
<gene>
    <name evidence="8" type="ORF">PFL1_03620</name>
</gene>
<organism evidence="8 9">
    <name type="scientific">Pseudozyma flocculosa PF-1</name>
    <dbReference type="NCBI Taxonomy" id="1277687"/>
    <lineage>
        <taxon>Eukaryota</taxon>
        <taxon>Fungi</taxon>
        <taxon>Dikarya</taxon>
        <taxon>Basidiomycota</taxon>
        <taxon>Ustilaginomycotina</taxon>
        <taxon>Ustilaginomycetes</taxon>
        <taxon>Ustilaginales</taxon>
        <taxon>Ustilaginaceae</taxon>
        <taxon>Pseudozyma</taxon>
    </lineage>
</organism>
<dbReference type="PANTHER" id="PTHR21659">
    <property type="entry name" value="HYDROPHOBIC PROTEIN RCI2 LOW TEMPERATURE AND SALT RESPONSIVE PROTEIN LTI6 -RELATED"/>
    <property type="match status" value="1"/>
</dbReference>
<keyword evidence="4 7" id="KW-1133">Transmembrane helix</keyword>
<protein>
    <recommendedName>
        <fullName evidence="10">Plasma membrane proteolipid 3</fullName>
    </recommendedName>
</protein>
<evidence type="ECO:0000256" key="3">
    <source>
        <dbReference type="ARBA" id="ARBA00022692"/>
    </source>
</evidence>
<evidence type="ECO:0000256" key="1">
    <source>
        <dbReference type="ARBA" id="ARBA00004370"/>
    </source>
</evidence>
<proteinExistence type="inferred from homology"/>
<evidence type="ECO:0000256" key="6">
    <source>
        <dbReference type="SAM" id="MobiDB-lite"/>
    </source>
</evidence>
<dbReference type="PROSITE" id="PS01309">
    <property type="entry name" value="UPF0057"/>
    <property type="match status" value="1"/>
</dbReference>